<dbReference type="InterPro" id="IPR006439">
    <property type="entry name" value="HAD-SF_hydro_IA"/>
</dbReference>
<keyword evidence="12" id="KW-1185">Reference proteome</keyword>
<evidence type="ECO:0000313" key="11">
    <source>
        <dbReference type="EMBL" id="MFC0315840.1"/>
    </source>
</evidence>
<evidence type="ECO:0000256" key="6">
    <source>
        <dbReference type="ARBA" id="ARBA00023235"/>
    </source>
</evidence>
<keyword evidence="6" id="KW-0413">Isomerase</keyword>
<dbReference type="RefSeq" id="WP_382364933.1">
    <property type="nucleotide sequence ID" value="NZ_JBHLWV010000023.1"/>
</dbReference>
<dbReference type="NCBIfam" id="TIGR01509">
    <property type="entry name" value="HAD-SF-IA-v3"/>
    <property type="match status" value="1"/>
</dbReference>
<dbReference type="InterPro" id="IPR010976">
    <property type="entry name" value="B-phosphoglucomutase_hydrolase"/>
</dbReference>
<evidence type="ECO:0000313" key="12">
    <source>
        <dbReference type="Proteomes" id="UP001589783"/>
    </source>
</evidence>
<dbReference type="Gene3D" id="3.40.50.1000">
    <property type="entry name" value="HAD superfamily/HAD-like"/>
    <property type="match status" value="1"/>
</dbReference>
<comment type="similarity">
    <text evidence="2">Belongs to the HAD-like hydrolase superfamily. CbbY/CbbZ/Gph/YieH family.</text>
</comment>
<protein>
    <recommendedName>
        <fullName evidence="10">Beta-phosphoglucomutase</fullName>
        <ecNumber evidence="9">5.4.2.6</ecNumber>
    </recommendedName>
</protein>
<evidence type="ECO:0000256" key="7">
    <source>
        <dbReference type="ARBA" id="ARBA00023277"/>
    </source>
</evidence>
<dbReference type="SFLD" id="SFLDG01129">
    <property type="entry name" value="C1.5:_HAD__Beta-PGM__Phosphata"/>
    <property type="match status" value="1"/>
</dbReference>
<dbReference type="SFLD" id="SFLDS00003">
    <property type="entry name" value="Haloacid_Dehalogenase"/>
    <property type="match status" value="1"/>
</dbReference>
<comment type="catalytic activity">
    <reaction evidence="8">
        <text>beta-D-glucose 1-phosphate = beta-D-glucose 6-phosphate</text>
        <dbReference type="Rhea" id="RHEA:20113"/>
        <dbReference type="ChEBI" id="CHEBI:57684"/>
        <dbReference type="ChEBI" id="CHEBI:58247"/>
        <dbReference type="EC" id="5.4.2.6"/>
    </reaction>
</comment>
<reference evidence="11 12" key="1">
    <citation type="submission" date="2024-09" db="EMBL/GenBank/DDBJ databases">
        <authorList>
            <person name="Sun Q."/>
            <person name="Mori K."/>
        </authorList>
    </citation>
    <scope>NUCLEOTIDE SEQUENCE [LARGE SCALE GENOMIC DNA]</scope>
    <source>
        <strain evidence="11 12">CCM 7957</strain>
    </source>
</reference>
<evidence type="ECO:0000256" key="2">
    <source>
        <dbReference type="ARBA" id="ARBA00006171"/>
    </source>
</evidence>
<evidence type="ECO:0000256" key="5">
    <source>
        <dbReference type="ARBA" id="ARBA00022842"/>
    </source>
</evidence>
<keyword evidence="7" id="KW-0119">Carbohydrate metabolism</keyword>
<dbReference type="PANTHER" id="PTHR46193:SF18">
    <property type="entry name" value="HEXITOL PHOSPHATASE B"/>
    <property type="match status" value="1"/>
</dbReference>
<comment type="caution">
    <text evidence="11">The sequence shown here is derived from an EMBL/GenBank/DDBJ whole genome shotgun (WGS) entry which is preliminary data.</text>
</comment>
<dbReference type="PANTHER" id="PTHR46193">
    <property type="entry name" value="6-PHOSPHOGLUCONATE PHOSPHATASE"/>
    <property type="match status" value="1"/>
</dbReference>
<sequence>MLGLPAQITVALFDLDGVLTSTATVHSDAWRRAFDAFLAERSAGAAGEDLRPFTERDYLDHVDGRPRLDGVRGFLASRGIAVDDTVVEAIAEAKNAEFLATLARDGVSAYPGSVRYLNAARAAGLRIAVVTSSKNGAAVLEAAGLTSFVEHRVDGNTIVDEHLRGKPAPDSYLRGAELMGVAPANAAVFEDAISGVQAGAAGRFGYVVGIDRVGGSQAENMTAAGADIVVTDLDALLPR</sequence>
<evidence type="ECO:0000256" key="8">
    <source>
        <dbReference type="ARBA" id="ARBA00044926"/>
    </source>
</evidence>
<proteinExistence type="inferred from homology"/>
<dbReference type="InterPro" id="IPR023214">
    <property type="entry name" value="HAD_sf"/>
</dbReference>
<organism evidence="11 12">
    <name type="scientific">Gordonia phosphorivorans</name>
    <dbReference type="NCBI Taxonomy" id="1056982"/>
    <lineage>
        <taxon>Bacteria</taxon>
        <taxon>Bacillati</taxon>
        <taxon>Actinomycetota</taxon>
        <taxon>Actinomycetes</taxon>
        <taxon>Mycobacteriales</taxon>
        <taxon>Gordoniaceae</taxon>
        <taxon>Gordonia</taxon>
    </lineage>
</organism>
<evidence type="ECO:0000256" key="10">
    <source>
        <dbReference type="ARBA" id="ARBA00044991"/>
    </source>
</evidence>
<keyword evidence="5" id="KW-0460">Magnesium</keyword>
<keyword evidence="11" id="KW-0378">Hydrolase</keyword>
<evidence type="ECO:0000256" key="3">
    <source>
        <dbReference type="ARBA" id="ARBA00022553"/>
    </source>
</evidence>
<evidence type="ECO:0000256" key="1">
    <source>
        <dbReference type="ARBA" id="ARBA00001946"/>
    </source>
</evidence>
<comment type="cofactor">
    <cofactor evidence="1">
        <name>Mg(2+)</name>
        <dbReference type="ChEBI" id="CHEBI:18420"/>
    </cofactor>
</comment>
<dbReference type="InterPro" id="IPR036412">
    <property type="entry name" value="HAD-like_sf"/>
</dbReference>
<dbReference type="Pfam" id="PF00702">
    <property type="entry name" value="Hydrolase"/>
    <property type="match status" value="1"/>
</dbReference>
<keyword evidence="3" id="KW-0597">Phosphoprotein</keyword>
<keyword evidence="4" id="KW-0479">Metal-binding</keyword>
<dbReference type="EC" id="5.4.2.6" evidence="9"/>
<dbReference type="SUPFAM" id="SSF56784">
    <property type="entry name" value="HAD-like"/>
    <property type="match status" value="1"/>
</dbReference>
<accession>A0ABV6HAG2</accession>
<dbReference type="InterPro" id="IPR051600">
    <property type="entry name" value="Beta-PGM-like"/>
</dbReference>
<dbReference type="GO" id="GO:0016787">
    <property type="term" value="F:hydrolase activity"/>
    <property type="evidence" value="ECO:0007669"/>
    <property type="project" value="UniProtKB-KW"/>
</dbReference>
<evidence type="ECO:0000256" key="9">
    <source>
        <dbReference type="ARBA" id="ARBA00044968"/>
    </source>
</evidence>
<evidence type="ECO:0000256" key="4">
    <source>
        <dbReference type="ARBA" id="ARBA00022723"/>
    </source>
</evidence>
<dbReference type="Proteomes" id="UP001589783">
    <property type="component" value="Unassembled WGS sequence"/>
</dbReference>
<dbReference type="NCBIfam" id="TIGR02009">
    <property type="entry name" value="PGMB-YQAB-SF"/>
    <property type="match status" value="1"/>
</dbReference>
<dbReference type="EMBL" id="JBHLWV010000023">
    <property type="protein sequence ID" value="MFC0315840.1"/>
    <property type="molecule type" value="Genomic_DNA"/>
</dbReference>
<dbReference type="Gene3D" id="1.10.150.240">
    <property type="entry name" value="Putative phosphatase, domain 2"/>
    <property type="match status" value="1"/>
</dbReference>
<name>A0ABV6HAG2_9ACTN</name>
<gene>
    <name evidence="11" type="ORF">ACFFJD_13365</name>
</gene>
<dbReference type="InterPro" id="IPR023198">
    <property type="entry name" value="PGP-like_dom2"/>
</dbReference>